<feature type="transmembrane region" description="Helical" evidence="5">
    <location>
        <begin position="218"/>
        <end position="236"/>
    </location>
</feature>
<feature type="transmembrane region" description="Helical" evidence="5">
    <location>
        <begin position="417"/>
        <end position="433"/>
    </location>
</feature>
<organism evidence="7 8">
    <name type="scientific">Kosmotoga pacifica</name>
    <dbReference type="NCBI Taxonomy" id="1330330"/>
    <lineage>
        <taxon>Bacteria</taxon>
        <taxon>Thermotogati</taxon>
        <taxon>Thermotogota</taxon>
        <taxon>Thermotogae</taxon>
        <taxon>Kosmotogales</taxon>
        <taxon>Kosmotogaceae</taxon>
        <taxon>Kosmotoga</taxon>
    </lineage>
</organism>
<feature type="transmembrane region" description="Helical" evidence="5">
    <location>
        <begin position="31"/>
        <end position="48"/>
    </location>
</feature>
<feature type="domain" description="O-antigen ligase-related" evidence="6">
    <location>
        <begin position="202"/>
        <end position="368"/>
    </location>
</feature>
<gene>
    <name evidence="7" type="ORF">IX53_03310</name>
</gene>
<evidence type="ECO:0000256" key="3">
    <source>
        <dbReference type="ARBA" id="ARBA00022989"/>
    </source>
</evidence>
<keyword evidence="2 5" id="KW-0812">Transmembrane</keyword>
<dbReference type="PANTHER" id="PTHR37422">
    <property type="entry name" value="TEICHURONIC ACID BIOSYNTHESIS PROTEIN TUAE"/>
    <property type="match status" value="1"/>
</dbReference>
<sequence>MQKDKWLYSILVTGSFFFTLRGLTWDMGLPKFYFASVILAIIFIYVALHILRERKEINSTIYFLPPILFGLYAVISTFFIDTPKVIFSSLGFAINLLVFIMFSLIFSKKKTDFILWVLQYIVLMGMIIAVDSLIAFYSGHSILWGNEFGNSLNRGNISSLIGNVNFTTDLMGLLIPFTIYLAISKKRIWKMDLVRKIFYTIVFTLLLSVVMAGQTRGVYLALIGALILSGIGVLLARLKGTSVLKSINIPMLIALIMISFSIIYGYSTDSFLTRGSFDVSERLTYISEDRTSIDVRMLQWKAAIKQWNSAKLTGTGFGTYKFYSTENMGRVVSDEPKYMYVNGLLSIRTHNEFLQMLAETGIVGVSLILLSLIGFVWYFFKNILTQRDTEKLLLFLAATASFTVITLHSVVSFPGHLMPNALIAVIVAGVALSEELRGFRAFRIELNGRFVRSVIAFLLIVISLTGTVLMSRNYFSEAYFTKGYIAKLNFDSANLAIPDLKNTINMIRSELSSLESFEGEFSYLATDTYINTYLQNFKDRFPRAPEELLVSELYKRRKNTVDMIEEKLKNKLKSMADTLMNARNASNENFYDALYSLDSALTFEDHSGMPKTYLALLMSSEAWMEDLNLKLFNLTDPMGQLEKFFSGINGYNEKIAIVKPRAFIVPLLLKGNRHLPLKELPDLIKHATEEASLTNILKELDMPLLFSYQSIFDSIDMGIAALQITPDIMVIRFLANQFFRAFSESSVVAKELRKLEKYLGADSTESLKELEQKILNIPDEYRLEFEYLYDKAIELNPGGWNIHPDWENIYSDYIEQLMLTYGDEAIKKCLEIAEKEVFACKIMKNTHWGIPDRSFEMLFQFSEISDNGVLKEEIMRIYEPAYQWNKEQLETFYNERIEPLEKDDENRQRYLNVLERMKKFTKTYESKK</sequence>
<keyword evidence="3 5" id="KW-1133">Transmembrane helix</keyword>
<protein>
    <recommendedName>
        <fullName evidence="6">O-antigen ligase-related domain-containing protein</fullName>
    </recommendedName>
</protein>
<dbReference type="InterPro" id="IPR007016">
    <property type="entry name" value="O-antigen_ligase-rel_domated"/>
</dbReference>
<feature type="transmembrane region" description="Helical" evidence="5">
    <location>
        <begin position="7"/>
        <end position="25"/>
    </location>
</feature>
<feature type="transmembrane region" description="Helical" evidence="5">
    <location>
        <begin position="361"/>
        <end position="380"/>
    </location>
</feature>
<feature type="transmembrane region" description="Helical" evidence="5">
    <location>
        <begin position="193"/>
        <end position="212"/>
    </location>
</feature>
<dbReference type="Pfam" id="PF04932">
    <property type="entry name" value="Wzy_C"/>
    <property type="match status" value="1"/>
</dbReference>
<dbReference type="EMBL" id="CP011232">
    <property type="protein sequence ID" value="AKI97011.1"/>
    <property type="molecule type" value="Genomic_DNA"/>
</dbReference>
<accession>A0A0G2ZAA1</accession>
<dbReference type="Proteomes" id="UP000035159">
    <property type="component" value="Chromosome"/>
</dbReference>
<dbReference type="RefSeq" id="WP_047754146.1">
    <property type="nucleotide sequence ID" value="NZ_CAJUHA010000019.1"/>
</dbReference>
<evidence type="ECO:0000256" key="5">
    <source>
        <dbReference type="SAM" id="Phobius"/>
    </source>
</evidence>
<dbReference type="GO" id="GO:0016020">
    <property type="term" value="C:membrane"/>
    <property type="evidence" value="ECO:0007669"/>
    <property type="project" value="UniProtKB-SubCell"/>
</dbReference>
<evidence type="ECO:0000256" key="2">
    <source>
        <dbReference type="ARBA" id="ARBA00022692"/>
    </source>
</evidence>
<feature type="transmembrane region" description="Helical" evidence="5">
    <location>
        <begin position="157"/>
        <end position="181"/>
    </location>
</feature>
<keyword evidence="4 5" id="KW-0472">Membrane</keyword>
<dbReference type="AlphaFoldDB" id="A0A0G2ZAA1"/>
<evidence type="ECO:0000259" key="6">
    <source>
        <dbReference type="Pfam" id="PF04932"/>
    </source>
</evidence>
<feature type="transmembrane region" description="Helical" evidence="5">
    <location>
        <begin position="392"/>
        <end position="411"/>
    </location>
</feature>
<feature type="transmembrane region" description="Helical" evidence="5">
    <location>
        <begin position="454"/>
        <end position="475"/>
    </location>
</feature>
<dbReference type="PATRIC" id="fig|1330330.3.peg.661"/>
<feature type="transmembrane region" description="Helical" evidence="5">
    <location>
        <begin position="113"/>
        <end position="137"/>
    </location>
</feature>
<evidence type="ECO:0000313" key="8">
    <source>
        <dbReference type="Proteomes" id="UP000035159"/>
    </source>
</evidence>
<evidence type="ECO:0000256" key="4">
    <source>
        <dbReference type="ARBA" id="ARBA00023136"/>
    </source>
</evidence>
<evidence type="ECO:0000313" key="7">
    <source>
        <dbReference type="EMBL" id="AKI97011.1"/>
    </source>
</evidence>
<dbReference type="OrthoDB" id="39022at2"/>
<feature type="transmembrane region" description="Helical" evidence="5">
    <location>
        <begin position="60"/>
        <end position="80"/>
    </location>
</feature>
<reference evidence="7 8" key="1">
    <citation type="submission" date="2015-04" db="EMBL/GenBank/DDBJ databases">
        <title>Complete Genome Sequence of Kosmotoga pacifica SLHLJ1.</title>
        <authorList>
            <person name="Jiang L.J."/>
            <person name="Shao Z.Z."/>
            <person name="Jebbar M."/>
        </authorList>
    </citation>
    <scope>NUCLEOTIDE SEQUENCE [LARGE SCALE GENOMIC DNA]</scope>
    <source>
        <strain evidence="7 8">SLHLJ1</strain>
    </source>
</reference>
<name>A0A0G2ZAA1_9BACT</name>
<feature type="transmembrane region" description="Helical" evidence="5">
    <location>
        <begin position="248"/>
        <end position="267"/>
    </location>
</feature>
<dbReference type="InterPro" id="IPR051533">
    <property type="entry name" value="WaaL-like"/>
</dbReference>
<feature type="transmembrane region" description="Helical" evidence="5">
    <location>
        <begin position="86"/>
        <end position="106"/>
    </location>
</feature>
<evidence type="ECO:0000256" key="1">
    <source>
        <dbReference type="ARBA" id="ARBA00004141"/>
    </source>
</evidence>
<dbReference type="KEGG" id="kpf:IX53_03310"/>
<keyword evidence="8" id="KW-1185">Reference proteome</keyword>
<dbReference type="PANTHER" id="PTHR37422:SF23">
    <property type="entry name" value="TEICHURONIC ACID BIOSYNTHESIS PROTEIN TUAE"/>
    <property type="match status" value="1"/>
</dbReference>
<dbReference type="STRING" id="1330330.IX53_03310"/>
<comment type="subcellular location">
    <subcellularLocation>
        <location evidence="1">Membrane</location>
        <topology evidence="1">Multi-pass membrane protein</topology>
    </subcellularLocation>
</comment>
<proteinExistence type="predicted"/>